<protein>
    <recommendedName>
        <fullName evidence="3">Lipoprotein</fullName>
    </recommendedName>
</protein>
<comment type="caution">
    <text evidence="1">The sequence shown here is derived from an EMBL/GenBank/DDBJ whole genome shotgun (WGS) entry which is preliminary data.</text>
</comment>
<gene>
    <name evidence="1" type="ORF">V1H85_02620</name>
</gene>
<sequence length="288" mass="33479">MMRKKISQIVFLVMVFGFFIGCQRRMDSKNKFINDFLIENGKQLYKSEMKRTKLDYLPSSQQLVYSFWKKEVFEDNGELFLHLYPEDSLSLPESRNKYGFLNIGIGEGDIQNVDSAYFYILKDLSVYGKINRVVTGQYIGNKRTWEADEIINLNSSNNSLELNGIKSPKVENSGSGFMERLLIENSFIRHVDSETKVNCYISSNKNILYLSNLNPSFLEGNFEFRFYRFDRAVENIVDKKSVSKIRTYCPEKMPCFASLTLPKNIDRISFVSLENIESKALFSMVLEQ</sequence>
<accession>A0ABU7IET3</accession>
<dbReference type="Proteomes" id="UP001343698">
    <property type="component" value="Unassembled WGS sequence"/>
</dbReference>
<evidence type="ECO:0000313" key="2">
    <source>
        <dbReference type="Proteomes" id="UP001343698"/>
    </source>
</evidence>
<name>A0ABU7IET3_9FLAO</name>
<evidence type="ECO:0000313" key="1">
    <source>
        <dbReference type="EMBL" id="MEE1971321.1"/>
    </source>
</evidence>
<dbReference type="RefSeq" id="WP_272635871.1">
    <property type="nucleotide sequence ID" value="NZ_JAZDDF010000001.1"/>
</dbReference>
<proteinExistence type="predicted"/>
<organism evidence="1 2">
    <name type="scientific">Maribacter flavus</name>
    <dbReference type="NCBI Taxonomy" id="1658664"/>
    <lineage>
        <taxon>Bacteria</taxon>
        <taxon>Pseudomonadati</taxon>
        <taxon>Bacteroidota</taxon>
        <taxon>Flavobacteriia</taxon>
        <taxon>Flavobacteriales</taxon>
        <taxon>Flavobacteriaceae</taxon>
        <taxon>Maribacter</taxon>
    </lineage>
</organism>
<dbReference type="EMBL" id="JAZDDF010000001">
    <property type="protein sequence ID" value="MEE1971321.1"/>
    <property type="molecule type" value="Genomic_DNA"/>
</dbReference>
<evidence type="ECO:0008006" key="3">
    <source>
        <dbReference type="Google" id="ProtNLM"/>
    </source>
</evidence>
<reference evidence="1 2" key="1">
    <citation type="submission" date="2024-01" db="EMBL/GenBank/DDBJ databases">
        <title>Maribacter spp. originated from different algae showed divergent polysaccharides utilization ability.</title>
        <authorList>
            <person name="Wang H."/>
            <person name="Wu Y."/>
        </authorList>
    </citation>
    <scope>NUCLEOTIDE SEQUENCE [LARGE SCALE GENOMIC DNA]</scope>
    <source>
        <strain evidence="1 2">KPT27_14</strain>
    </source>
</reference>
<keyword evidence="2" id="KW-1185">Reference proteome</keyword>
<dbReference type="PROSITE" id="PS51257">
    <property type="entry name" value="PROKAR_LIPOPROTEIN"/>
    <property type="match status" value="1"/>
</dbReference>